<dbReference type="SUPFAM" id="SSF49899">
    <property type="entry name" value="Concanavalin A-like lectins/glucanases"/>
    <property type="match status" value="1"/>
</dbReference>
<dbReference type="Gene3D" id="2.60.120.200">
    <property type="match status" value="1"/>
</dbReference>
<dbReference type="GO" id="GO:0005975">
    <property type="term" value="P:carbohydrate metabolic process"/>
    <property type="evidence" value="ECO:0007669"/>
    <property type="project" value="InterPro"/>
</dbReference>
<dbReference type="PROSITE" id="PS51762">
    <property type="entry name" value="GH16_2"/>
    <property type="match status" value="1"/>
</dbReference>
<feature type="chain" id="PRO_5040297810" description="chitinase" evidence="18">
    <location>
        <begin position="22"/>
        <end position="381"/>
    </location>
</feature>
<keyword evidence="4" id="KW-0336">GPI-anchor</keyword>
<dbReference type="GO" id="GO:0016757">
    <property type="term" value="F:glycosyltransferase activity"/>
    <property type="evidence" value="ECO:0007669"/>
    <property type="project" value="UniProtKB-KW"/>
</dbReference>
<dbReference type="GO" id="GO:0031505">
    <property type="term" value="P:fungal-type cell wall organization"/>
    <property type="evidence" value="ECO:0007669"/>
    <property type="project" value="TreeGrafter"/>
</dbReference>
<evidence type="ECO:0000256" key="18">
    <source>
        <dbReference type="SAM" id="SignalP"/>
    </source>
</evidence>
<keyword evidence="21" id="KW-1185">Reference proteome</keyword>
<keyword evidence="12" id="KW-0326">Glycosidase</keyword>
<evidence type="ECO:0000256" key="1">
    <source>
        <dbReference type="ARBA" id="ARBA00000822"/>
    </source>
</evidence>
<dbReference type="CDD" id="cd02183">
    <property type="entry name" value="GH16_fungal_CRH1_transglycosylase"/>
    <property type="match status" value="1"/>
</dbReference>
<evidence type="ECO:0000256" key="10">
    <source>
        <dbReference type="ARBA" id="ARBA00023180"/>
    </source>
</evidence>
<dbReference type="GO" id="GO:0009277">
    <property type="term" value="C:fungal-type cell wall"/>
    <property type="evidence" value="ECO:0007669"/>
    <property type="project" value="TreeGrafter"/>
</dbReference>
<evidence type="ECO:0000256" key="6">
    <source>
        <dbReference type="ARBA" id="ARBA00022679"/>
    </source>
</evidence>
<comment type="catalytic activity">
    <reaction evidence="1">
        <text>Random endo-hydrolysis of N-acetyl-beta-D-glucosaminide (1-&gt;4)-beta-linkages in chitin and chitodextrins.</text>
        <dbReference type="EC" id="3.2.1.14"/>
    </reaction>
</comment>
<evidence type="ECO:0000259" key="19">
    <source>
        <dbReference type="PROSITE" id="PS51762"/>
    </source>
</evidence>
<reference evidence="20" key="1">
    <citation type="journal article" date="2020" name="Stud. Mycol.">
        <title>101 Dothideomycetes genomes: a test case for predicting lifestyles and emergence of pathogens.</title>
        <authorList>
            <person name="Haridas S."/>
            <person name="Albert R."/>
            <person name="Binder M."/>
            <person name="Bloem J."/>
            <person name="Labutti K."/>
            <person name="Salamov A."/>
            <person name="Andreopoulos B."/>
            <person name="Baker S."/>
            <person name="Barry K."/>
            <person name="Bills G."/>
            <person name="Bluhm B."/>
            <person name="Cannon C."/>
            <person name="Castanera R."/>
            <person name="Culley D."/>
            <person name="Daum C."/>
            <person name="Ezra D."/>
            <person name="Gonzalez J."/>
            <person name="Henrissat B."/>
            <person name="Kuo A."/>
            <person name="Liang C."/>
            <person name="Lipzen A."/>
            <person name="Lutzoni F."/>
            <person name="Magnuson J."/>
            <person name="Mondo S."/>
            <person name="Nolan M."/>
            <person name="Ohm R."/>
            <person name="Pangilinan J."/>
            <person name="Park H.-J."/>
            <person name="Ramirez L."/>
            <person name="Alfaro M."/>
            <person name="Sun H."/>
            <person name="Tritt A."/>
            <person name="Yoshinaga Y."/>
            <person name="Zwiers L.-H."/>
            <person name="Turgeon B."/>
            <person name="Goodwin S."/>
            <person name="Spatafora J."/>
            <person name="Crous P."/>
            <person name="Grigoriev I."/>
        </authorList>
    </citation>
    <scope>NUCLEOTIDE SEQUENCE</scope>
    <source>
        <strain evidence="20">CBS 121410</strain>
    </source>
</reference>
<keyword evidence="13" id="KW-0961">Cell wall biogenesis/degradation</keyword>
<dbReference type="EMBL" id="ML978736">
    <property type="protein sequence ID" value="KAF2084898.1"/>
    <property type="molecule type" value="Genomic_DNA"/>
</dbReference>
<dbReference type="Pfam" id="PF00722">
    <property type="entry name" value="Glyco_hydro_16"/>
    <property type="match status" value="1"/>
</dbReference>
<keyword evidence="6" id="KW-0808">Transferase</keyword>
<evidence type="ECO:0000256" key="3">
    <source>
        <dbReference type="ARBA" id="ARBA00012729"/>
    </source>
</evidence>
<keyword evidence="9" id="KW-0472">Membrane</keyword>
<feature type="signal peptide" evidence="18">
    <location>
        <begin position="1"/>
        <end position="21"/>
    </location>
</feature>
<dbReference type="InterPro" id="IPR013320">
    <property type="entry name" value="ConA-like_dom_sf"/>
</dbReference>
<feature type="domain" description="GH16" evidence="19">
    <location>
        <begin position="22"/>
        <end position="236"/>
    </location>
</feature>
<evidence type="ECO:0000256" key="17">
    <source>
        <dbReference type="SAM" id="MobiDB-lite"/>
    </source>
</evidence>
<dbReference type="InterPro" id="IPR000757">
    <property type="entry name" value="Beta-glucanase-like"/>
</dbReference>
<proteinExistence type="inferred from homology"/>
<evidence type="ECO:0000256" key="12">
    <source>
        <dbReference type="ARBA" id="ARBA00023295"/>
    </source>
</evidence>
<evidence type="ECO:0000256" key="7">
    <source>
        <dbReference type="ARBA" id="ARBA00022729"/>
    </source>
</evidence>
<dbReference type="OrthoDB" id="4781at2759"/>
<protein>
    <recommendedName>
        <fullName evidence="3">chitinase</fullName>
        <ecNumber evidence="3">3.2.1.14</ecNumber>
    </recommendedName>
</protein>
<evidence type="ECO:0000256" key="13">
    <source>
        <dbReference type="ARBA" id="ARBA00023316"/>
    </source>
</evidence>
<feature type="compositionally biased region" description="Low complexity" evidence="17">
    <location>
        <begin position="335"/>
        <end position="345"/>
    </location>
</feature>
<keyword evidence="8 20" id="KW-0378">Hydrolase</keyword>
<feature type="disulfide bond" evidence="16">
    <location>
        <begin position="27"/>
        <end position="37"/>
    </location>
</feature>
<dbReference type="Proteomes" id="UP000799776">
    <property type="component" value="Unassembled WGS sequence"/>
</dbReference>
<dbReference type="PANTHER" id="PTHR10963">
    <property type="entry name" value="GLYCOSYL HYDROLASE-RELATED"/>
    <property type="match status" value="1"/>
</dbReference>
<feature type="active site" description="Nucleophile" evidence="15">
    <location>
        <position position="125"/>
    </location>
</feature>
<accession>A0A9P4LXE1</accession>
<evidence type="ECO:0000256" key="2">
    <source>
        <dbReference type="ARBA" id="ARBA00004589"/>
    </source>
</evidence>
<keyword evidence="5" id="KW-0328">Glycosyltransferase</keyword>
<sequence>MRYSSTAAAAFAAAALPLAFAQTYSNCNPMNASQFPCTPDVGLDTSSFTSDFTQGSSANTSWSYVAESVNYASDGAEFTIAQRGQAPTIETDFSIFYGKVSVTMKAAKGQGIISSIVLQSDDLDEIDWEFLGGDNANVQTNYFGKGNTTTYDRGLGVAVSTPQDTSHTYTVDWTKESVKWQIDGTTVRTLNYADAVGGANFPQTPMNIRLGIWAGGDPDNSYWTIVWAGGNTTYSAEAGMPWTMLVEKVEITNYNPAEGYNYTDTSGSSDSIKLLGDYTAPTMTGAAAGNTGAAGIGAGAHSGDSSAAATSTATPADSATGSSPDASYTGVPVPAGTSTPSSANGSGSGSGSGSSDSPSATSVAAGDSSSSSSSSNSSAEV</sequence>
<evidence type="ECO:0000313" key="21">
    <source>
        <dbReference type="Proteomes" id="UP000799776"/>
    </source>
</evidence>
<dbReference type="PANTHER" id="PTHR10963:SF27">
    <property type="entry name" value="GLYCOSIDASE-RELATED"/>
    <property type="match status" value="1"/>
</dbReference>
<dbReference type="EC" id="3.2.1.14" evidence="3"/>
<keyword evidence="7 18" id="KW-0732">Signal</keyword>
<evidence type="ECO:0000256" key="8">
    <source>
        <dbReference type="ARBA" id="ARBA00022801"/>
    </source>
</evidence>
<keyword evidence="11" id="KW-0449">Lipoprotein</keyword>
<dbReference type="InterPro" id="IPR050546">
    <property type="entry name" value="Glycosyl_Hydrlase_16"/>
</dbReference>
<evidence type="ECO:0000256" key="4">
    <source>
        <dbReference type="ARBA" id="ARBA00022622"/>
    </source>
</evidence>
<comment type="subcellular location">
    <subcellularLocation>
        <location evidence="2">Membrane</location>
        <topology evidence="2">Lipid-anchor</topology>
        <topology evidence="2">GPI-anchor</topology>
    </subcellularLocation>
</comment>
<evidence type="ECO:0000256" key="5">
    <source>
        <dbReference type="ARBA" id="ARBA00022676"/>
    </source>
</evidence>
<evidence type="ECO:0000256" key="11">
    <source>
        <dbReference type="ARBA" id="ARBA00023288"/>
    </source>
</evidence>
<evidence type="ECO:0000256" key="15">
    <source>
        <dbReference type="PIRSR" id="PIRSR037299-1"/>
    </source>
</evidence>
<organism evidence="20 21">
    <name type="scientific">Saccharata proteae CBS 121410</name>
    <dbReference type="NCBI Taxonomy" id="1314787"/>
    <lineage>
        <taxon>Eukaryota</taxon>
        <taxon>Fungi</taxon>
        <taxon>Dikarya</taxon>
        <taxon>Ascomycota</taxon>
        <taxon>Pezizomycotina</taxon>
        <taxon>Dothideomycetes</taxon>
        <taxon>Dothideomycetes incertae sedis</taxon>
        <taxon>Botryosphaeriales</taxon>
        <taxon>Saccharataceae</taxon>
        <taxon>Saccharata</taxon>
    </lineage>
</organism>
<evidence type="ECO:0000313" key="20">
    <source>
        <dbReference type="EMBL" id="KAF2084898.1"/>
    </source>
</evidence>
<feature type="region of interest" description="Disordered" evidence="17">
    <location>
        <begin position="298"/>
        <end position="381"/>
    </location>
</feature>
<dbReference type="PIRSF" id="PIRSF037299">
    <property type="entry name" value="Glycosidase_CRH1_prd"/>
    <property type="match status" value="1"/>
</dbReference>
<dbReference type="GO" id="GO:0098552">
    <property type="term" value="C:side of membrane"/>
    <property type="evidence" value="ECO:0007669"/>
    <property type="project" value="UniProtKB-KW"/>
</dbReference>
<evidence type="ECO:0000256" key="16">
    <source>
        <dbReference type="PIRSR" id="PIRSR037299-2"/>
    </source>
</evidence>
<comment type="similarity">
    <text evidence="14">Belongs to the glycosyl hydrolase 16 family. CRH1 subfamily.</text>
</comment>
<feature type="active site" description="Proton donor" evidence="15">
    <location>
        <position position="129"/>
    </location>
</feature>
<gene>
    <name evidence="20" type="ORF">K490DRAFT_66</name>
</gene>
<dbReference type="GO" id="GO:0008843">
    <property type="term" value="F:endochitinase activity"/>
    <property type="evidence" value="ECO:0007669"/>
    <property type="project" value="UniProtKB-EC"/>
</dbReference>
<name>A0A9P4LXE1_9PEZI</name>
<comment type="caution">
    <text evidence="20">The sequence shown here is derived from an EMBL/GenBank/DDBJ whole genome shotgun (WGS) entry which is preliminary data.</text>
</comment>
<evidence type="ECO:0000256" key="14">
    <source>
        <dbReference type="ARBA" id="ARBA00038074"/>
    </source>
</evidence>
<keyword evidence="10" id="KW-0325">Glycoprotein</keyword>
<feature type="non-terminal residue" evidence="20">
    <location>
        <position position="381"/>
    </location>
</feature>
<evidence type="ECO:0000256" key="9">
    <source>
        <dbReference type="ARBA" id="ARBA00023136"/>
    </source>
</evidence>
<dbReference type="InterPro" id="IPR017168">
    <property type="entry name" value="CHR-like"/>
</dbReference>
<feature type="compositionally biased region" description="Low complexity" evidence="17">
    <location>
        <begin position="301"/>
        <end position="323"/>
    </location>
</feature>
<keyword evidence="16" id="KW-1015">Disulfide bond</keyword>
<dbReference type="AlphaFoldDB" id="A0A9P4LXE1"/>
<feature type="compositionally biased region" description="Low complexity" evidence="17">
    <location>
        <begin position="353"/>
        <end position="381"/>
    </location>
</feature>